<proteinExistence type="predicted"/>
<gene>
    <name evidence="1" type="ORF">KFE25_003924</name>
</gene>
<reference evidence="1" key="1">
    <citation type="submission" date="2021-05" db="EMBL/GenBank/DDBJ databases">
        <title>The genome of the haptophyte Pavlova lutheri (Diacronema luteri, Pavlovales) - a model for lipid biosynthesis in eukaryotic algae.</title>
        <authorList>
            <person name="Hulatt C.J."/>
            <person name="Posewitz M.C."/>
        </authorList>
    </citation>
    <scope>NUCLEOTIDE SEQUENCE</scope>
    <source>
        <strain evidence="1">NIVA-4/92</strain>
    </source>
</reference>
<sequence>MGLTHTPTSHAGYEGGEHGYAHGSAEIEQIMREHPEQVNYWDYVEHPQYFADYWGVNKQFIPGFLQAGLEYTGLIDGEAVDMHPDVELGTSFASVLAPPSEPSGVDRLVGAGVSR</sequence>
<evidence type="ECO:0000313" key="2">
    <source>
        <dbReference type="Proteomes" id="UP000751190"/>
    </source>
</evidence>
<dbReference type="Proteomes" id="UP000751190">
    <property type="component" value="Unassembled WGS sequence"/>
</dbReference>
<dbReference type="OrthoDB" id="10387135at2759"/>
<comment type="caution">
    <text evidence="1">The sequence shown here is derived from an EMBL/GenBank/DDBJ whole genome shotgun (WGS) entry which is preliminary data.</text>
</comment>
<keyword evidence="2" id="KW-1185">Reference proteome</keyword>
<accession>A0A8J5XDL9</accession>
<evidence type="ECO:0000313" key="1">
    <source>
        <dbReference type="EMBL" id="KAG8463651.1"/>
    </source>
</evidence>
<organism evidence="1 2">
    <name type="scientific">Diacronema lutheri</name>
    <name type="common">Unicellular marine alga</name>
    <name type="synonym">Monochrysis lutheri</name>
    <dbReference type="NCBI Taxonomy" id="2081491"/>
    <lineage>
        <taxon>Eukaryota</taxon>
        <taxon>Haptista</taxon>
        <taxon>Haptophyta</taxon>
        <taxon>Pavlovophyceae</taxon>
        <taxon>Pavlovales</taxon>
        <taxon>Pavlovaceae</taxon>
        <taxon>Diacronema</taxon>
    </lineage>
</organism>
<dbReference type="EMBL" id="JAGTXO010000015">
    <property type="protein sequence ID" value="KAG8463651.1"/>
    <property type="molecule type" value="Genomic_DNA"/>
</dbReference>
<name>A0A8J5XDL9_DIALT</name>
<protein>
    <submittedName>
        <fullName evidence="1">Uncharacterized protein</fullName>
    </submittedName>
</protein>
<dbReference type="AlphaFoldDB" id="A0A8J5XDL9"/>